<reference evidence="3 4" key="1">
    <citation type="submission" date="2019-06" db="EMBL/GenBank/DDBJ databases">
        <title>Draft genome sequence of the filamentous fungus Phialemoniopsis curvata isolated from diesel fuel.</title>
        <authorList>
            <person name="Varaljay V.A."/>
            <person name="Lyon W.J."/>
            <person name="Crouch A.L."/>
            <person name="Drake C.E."/>
            <person name="Hollomon J.M."/>
            <person name="Nadeau L.J."/>
            <person name="Nunn H.S."/>
            <person name="Stevenson B.S."/>
            <person name="Bojanowski C.L."/>
            <person name="Crookes-Goodson W.J."/>
        </authorList>
    </citation>
    <scope>NUCLEOTIDE SEQUENCE [LARGE SCALE GENOMIC DNA]</scope>
    <source>
        <strain evidence="3 4">D216</strain>
    </source>
</reference>
<keyword evidence="1" id="KW-1133">Transmembrane helix</keyword>
<dbReference type="EMBL" id="SKBQ01000018">
    <property type="protein sequence ID" value="TPX16234.1"/>
    <property type="molecule type" value="Genomic_DNA"/>
</dbReference>
<organism evidence="3 4">
    <name type="scientific">Thyridium curvatum</name>
    <dbReference type="NCBI Taxonomy" id="1093900"/>
    <lineage>
        <taxon>Eukaryota</taxon>
        <taxon>Fungi</taxon>
        <taxon>Dikarya</taxon>
        <taxon>Ascomycota</taxon>
        <taxon>Pezizomycotina</taxon>
        <taxon>Sordariomycetes</taxon>
        <taxon>Sordariomycetidae</taxon>
        <taxon>Thyridiales</taxon>
        <taxon>Thyridiaceae</taxon>
        <taxon>Thyridium</taxon>
    </lineage>
</organism>
<dbReference type="RefSeq" id="XP_030997945.1">
    <property type="nucleotide sequence ID" value="XM_031138231.1"/>
</dbReference>
<sequence>MFGNWLPYWVRILVCLQRIFTSKDSTGVSHYYALFNLVSATEQFMFGLIYIVESNQPGNFIDEPRSLGDWLNLVQFAVVWLMFLLLSRAGVIALYALFLLVSLVPVILQIITGDLAMDRGDFGWIFGGLHIMMIGPIVTILGLCALFAQMRHMAHGGALSIVGLAVQAFIFFAVALSWLVRIYFPVSIEFDRINLHFLLDWYRFMGWAAVDNIVFAFVQFVLLCLATKGSRRARRVDETLSPGEQEPLLGGQ</sequence>
<keyword evidence="1" id="KW-0472">Membrane</keyword>
<feature type="transmembrane region" description="Helical" evidence="1">
    <location>
        <begin position="31"/>
        <end position="50"/>
    </location>
</feature>
<dbReference type="Proteomes" id="UP000319257">
    <property type="component" value="Unassembled WGS sequence"/>
</dbReference>
<comment type="caution">
    <text evidence="3">The sequence shown here is derived from an EMBL/GenBank/DDBJ whole genome shotgun (WGS) entry which is preliminary data.</text>
</comment>
<feature type="transmembrane region" description="Helical" evidence="1">
    <location>
        <begin position="70"/>
        <end position="86"/>
    </location>
</feature>
<evidence type="ECO:0000256" key="1">
    <source>
        <dbReference type="SAM" id="Phobius"/>
    </source>
</evidence>
<dbReference type="OrthoDB" id="5139341at2759"/>
<feature type="transmembrane region" description="Helical" evidence="1">
    <location>
        <begin position="124"/>
        <end position="147"/>
    </location>
</feature>
<accession>A0A507BC47</accession>
<dbReference type="GeneID" id="41971330"/>
<feature type="transmembrane region" description="Helical" evidence="1">
    <location>
        <begin position="93"/>
        <end position="112"/>
    </location>
</feature>
<feature type="transmembrane region" description="Helical" evidence="1">
    <location>
        <begin position="159"/>
        <end position="184"/>
    </location>
</feature>
<keyword evidence="2" id="KW-0732">Signal</keyword>
<evidence type="ECO:0000313" key="4">
    <source>
        <dbReference type="Proteomes" id="UP000319257"/>
    </source>
</evidence>
<feature type="signal peptide" evidence="2">
    <location>
        <begin position="1"/>
        <end position="21"/>
    </location>
</feature>
<protein>
    <submittedName>
        <fullName evidence="3">Uncharacterized protein</fullName>
    </submittedName>
</protein>
<dbReference type="InParanoid" id="A0A507BC47"/>
<evidence type="ECO:0000313" key="3">
    <source>
        <dbReference type="EMBL" id="TPX16234.1"/>
    </source>
</evidence>
<name>A0A507BC47_9PEZI</name>
<feature type="chain" id="PRO_5021374116" evidence="2">
    <location>
        <begin position="22"/>
        <end position="252"/>
    </location>
</feature>
<keyword evidence="1" id="KW-0812">Transmembrane</keyword>
<dbReference type="AlphaFoldDB" id="A0A507BC47"/>
<evidence type="ECO:0000256" key="2">
    <source>
        <dbReference type="SAM" id="SignalP"/>
    </source>
</evidence>
<gene>
    <name evidence="3" type="ORF">E0L32_003883</name>
</gene>
<feature type="transmembrane region" description="Helical" evidence="1">
    <location>
        <begin position="204"/>
        <end position="225"/>
    </location>
</feature>
<dbReference type="STRING" id="1093900.A0A507BC47"/>
<proteinExistence type="predicted"/>
<keyword evidence="4" id="KW-1185">Reference proteome</keyword>